<comment type="caution">
    <text evidence="5">The sequence shown here is derived from an EMBL/GenBank/DDBJ whole genome shotgun (WGS) entry which is preliminary data.</text>
</comment>
<reference evidence="5" key="1">
    <citation type="submission" date="2023-06" db="EMBL/GenBank/DDBJ databases">
        <authorList>
            <person name="Zhang S."/>
        </authorList>
    </citation>
    <scope>NUCLEOTIDE SEQUENCE</scope>
    <source>
        <strain evidence="5">SG2303</strain>
    </source>
</reference>
<proteinExistence type="inferred from homology"/>
<dbReference type="PANTHER" id="PTHR43391">
    <property type="entry name" value="RETINOL DEHYDROGENASE-RELATED"/>
    <property type="match status" value="1"/>
</dbReference>
<evidence type="ECO:0000256" key="3">
    <source>
        <dbReference type="ARBA" id="ARBA00023002"/>
    </source>
</evidence>
<protein>
    <submittedName>
        <fullName evidence="5">SDR family NAD(P)-dependent oxidoreductase</fullName>
    </submittedName>
</protein>
<dbReference type="RefSeq" id="WP_289829078.1">
    <property type="nucleotide sequence ID" value="NZ_JAUEDK010000008.1"/>
</dbReference>
<dbReference type="Proteomes" id="UP001168540">
    <property type="component" value="Unassembled WGS sequence"/>
</dbReference>
<dbReference type="Gene3D" id="3.40.50.720">
    <property type="entry name" value="NAD(P)-binding Rossmann-like Domain"/>
    <property type="match status" value="1"/>
</dbReference>
<dbReference type="PANTHER" id="PTHR43391:SF14">
    <property type="entry name" value="DEHYDROGENASE_REDUCTASE SDR FAMILY PROTEIN 7-LIKE"/>
    <property type="match status" value="1"/>
</dbReference>
<keyword evidence="3" id="KW-0560">Oxidoreductase</keyword>
<dbReference type="CDD" id="cd05233">
    <property type="entry name" value="SDR_c"/>
    <property type="match status" value="1"/>
</dbReference>
<gene>
    <name evidence="5" type="ORF">QU481_06300</name>
</gene>
<dbReference type="InterPro" id="IPR036291">
    <property type="entry name" value="NAD(P)-bd_dom_sf"/>
</dbReference>
<evidence type="ECO:0000256" key="1">
    <source>
        <dbReference type="ARBA" id="ARBA00006484"/>
    </source>
</evidence>
<dbReference type="PRINTS" id="PR00080">
    <property type="entry name" value="SDRFAMILY"/>
</dbReference>
<organism evidence="5 6">
    <name type="scientific">Crenobacter oryzisoli</name>
    <dbReference type="NCBI Taxonomy" id="3056844"/>
    <lineage>
        <taxon>Bacteria</taxon>
        <taxon>Pseudomonadati</taxon>
        <taxon>Pseudomonadota</taxon>
        <taxon>Betaproteobacteria</taxon>
        <taxon>Neisseriales</taxon>
        <taxon>Neisseriaceae</taxon>
        <taxon>Crenobacter</taxon>
    </lineage>
</organism>
<sequence length="264" mass="27646">MSHSLPTLAVITGAARGLGRALAIELSRRGYRLLLADRDAAVHEVAEALNADSLQCDVTREADLLALRDRAFATGLPVLLINNAGILLSGNAWDIPAADWRRVLDLNLVATVEACRLFVPAMQAAGGGQIVNVASMAGLAVGPWLAPYTVSKFGVLALSESLYLECQAGGLPIAVSVVCPGPVSTEIANSLSADPASPAGQMALGLQQHIAAGLTPAEAAQRIADGIAARRFWIFTHEEVRQAARARLDRLLADQPPALPLAQE</sequence>
<dbReference type="SUPFAM" id="SSF51735">
    <property type="entry name" value="NAD(P)-binding Rossmann-fold domains"/>
    <property type="match status" value="1"/>
</dbReference>
<dbReference type="EMBL" id="JAUEDK010000008">
    <property type="protein sequence ID" value="MDN0074507.1"/>
    <property type="molecule type" value="Genomic_DNA"/>
</dbReference>
<keyword evidence="6" id="KW-1185">Reference proteome</keyword>
<accession>A0ABT7XL38</accession>
<keyword evidence="2" id="KW-0521">NADP</keyword>
<dbReference type="InterPro" id="IPR002347">
    <property type="entry name" value="SDR_fam"/>
</dbReference>
<name>A0ABT7XL38_9NEIS</name>
<dbReference type="Pfam" id="PF00106">
    <property type="entry name" value="adh_short"/>
    <property type="match status" value="1"/>
</dbReference>
<dbReference type="PRINTS" id="PR00081">
    <property type="entry name" value="GDHRDH"/>
</dbReference>
<evidence type="ECO:0000313" key="6">
    <source>
        <dbReference type="Proteomes" id="UP001168540"/>
    </source>
</evidence>
<evidence type="ECO:0000256" key="2">
    <source>
        <dbReference type="ARBA" id="ARBA00022857"/>
    </source>
</evidence>
<comment type="similarity">
    <text evidence="1 4">Belongs to the short-chain dehydrogenases/reductases (SDR) family.</text>
</comment>
<evidence type="ECO:0000313" key="5">
    <source>
        <dbReference type="EMBL" id="MDN0074507.1"/>
    </source>
</evidence>
<evidence type="ECO:0000256" key="4">
    <source>
        <dbReference type="RuleBase" id="RU000363"/>
    </source>
</evidence>